<evidence type="ECO:0000313" key="2">
    <source>
        <dbReference type="EMBL" id="PVZ66375.1"/>
    </source>
</evidence>
<dbReference type="OrthoDB" id="4257348at2"/>
<comment type="caution">
    <text evidence="2">The sequence shown here is derived from an EMBL/GenBank/DDBJ whole genome shotgun (WGS) entry which is preliminary data.</text>
</comment>
<dbReference type="EMBL" id="QDDL01000008">
    <property type="protein sequence ID" value="PVZ66375.1"/>
    <property type="molecule type" value="Genomic_DNA"/>
</dbReference>
<feature type="transmembrane region" description="Helical" evidence="1">
    <location>
        <begin position="75"/>
        <end position="103"/>
    </location>
</feature>
<dbReference type="Proteomes" id="UP000244906">
    <property type="component" value="Unassembled WGS sequence"/>
</dbReference>
<protein>
    <recommendedName>
        <fullName evidence="4">AzlD domain-containing protein</fullName>
    </recommendedName>
</protein>
<proteinExistence type="predicted"/>
<dbReference type="InterPro" id="IPR008407">
    <property type="entry name" value="Brnchd-chn_aa_trnsp_AzlD"/>
</dbReference>
<reference evidence="2 3" key="1">
    <citation type="submission" date="2018-04" db="EMBL/GenBank/DDBJ databases">
        <title>Thalassorhabdus spongiae gen. nov., sp. nov., isolated from a marine sponge in South-West Iceland.</title>
        <authorList>
            <person name="Knobloch S."/>
            <person name="Daussin A."/>
            <person name="Johannsson R."/>
            <person name="Marteinsson V.T."/>
        </authorList>
    </citation>
    <scope>NUCLEOTIDE SEQUENCE [LARGE SCALE GENOMIC DNA]</scope>
    <source>
        <strain evidence="2 3">Hp12</strain>
    </source>
</reference>
<gene>
    <name evidence="2" type="ORF">DC094_16900</name>
</gene>
<keyword evidence="1" id="KW-0812">Transmembrane</keyword>
<keyword evidence="1" id="KW-0472">Membrane</keyword>
<accession>A0A2V1GXE4</accession>
<evidence type="ECO:0000256" key="1">
    <source>
        <dbReference type="SAM" id="Phobius"/>
    </source>
</evidence>
<dbReference type="RefSeq" id="WP_116688294.1">
    <property type="nucleotide sequence ID" value="NZ_CAWNYD010000008.1"/>
</dbReference>
<keyword evidence="3" id="KW-1185">Reference proteome</keyword>
<dbReference type="AlphaFoldDB" id="A0A2V1GXE4"/>
<dbReference type="Pfam" id="PF05437">
    <property type="entry name" value="AzlD"/>
    <property type="match status" value="1"/>
</dbReference>
<organism evidence="2 3">
    <name type="scientific">Pelagibaculum spongiae</name>
    <dbReference type="NCBI Taxonomy" id="2080658"/>
    <lineage>
        <taxon>Bacteria</taxon>
        <taxon>Pseudomonadati</taxon>
        <taxon>Pseudomonadota</taxon>
        <taxon>Gammaproteobacteria</taxon>
        <taxon>Oceanospirillales</taxon>
        <taxon>Pelagibaculum</taxon>
    </lineage>
</organism>
<evidence type="ECO:0008006" key="4">
    <source>
        <dbReference type="Google" id="ProtNLM"/>
    </source>
</evidence>
<sequence length="109" mass="12241">MSLDWKIWLLLLTAGVGSLLLRSSFILLADRYPLSEFWMRYLRYVPQAVFSALVVPALLLPSIEKQALDPQTLAGLIAALVAWKTNNILATLVAGLLMLWLMAFANNFY</sequence>
<evidence type="ECO:0000313" key="3">
    <source>
        <dbReference type="Proteomes" id="UP000244906"/>
    </source>
</evidence>
<name>A0A2V1GXE4_9GAMM</name>
<feature type="transmembrane region" description="Helical" evidence="1">
    <location>
        <begin position="45"/>
        <end position="63"/>
    </location>
</feature>
<keyword evidence="1" id="KW-1133">Transmembrane helix</keyword>